<protein>
    <submittedName>
        <fullName evidence="1">Uncharacterized protein</fullName>
    </submittedName>
</protein>
<keyword evidence="2" id="KW-1185">Reference proteome</keyword>
<name>A0AA38C1N2_TAXCH</name>
<dbReference type="Proteomes" id="UP000824469">
    <property type="component" value="Unassembled WGS sequence"/>
</dbReference>
<feature type="non-terminal residue" evidence="1">
    <location>
        <position position="95"/>
    </location>
</feature>
<dbReference type="AlphaFoldDB" id="A0AA38C1N2"/>
<organism evidence="1 2">
    <name type="scientific">Taxus chinensis</name>
    <name type="common">Chinese yew</name>
    <name type="synonym">Taxus wallichiana var. chinensis</name>
    <dbReference type="NCBI Taxonomy" id="29808"/>
    <lineage>
        <taxon>Eukaryota</taxon>
        <taxon>Viridiplantae</taxon>
        <taxon>Streptophyta</taxon>
        <taxon>Embryophyta</taxon>
        <taxon>Tracheophyta</taxon>
        <taxon>Spermatophyta</taxon>
        <taxon>Pinopsida</taxon>
        <taxon>Pinidae</taxon>
        <taxon>Conifers II</taxon>
        <taxon>Cupressales</taxon>
        <taxon>Taxaceae</taxon>
        <taxon>Taxus</taxon>
    </lineage>
</organism>
<accession>A0AA38C1N2</accession>
<dbReference type="EMBL" id="JAHRHJ020003813">
    <property type="protein sequence ID" value="KAH9290938.1"/>
    <property type="molecule type" value="Genomic_DNA"/>
</dbReference>
<sequence>MSGASPPRPLLLREFGLEFRILFPLQCLGGPLRWLSLGWAFWSSQVVLLRFGLLQGRVPVSSIVWLCEGLIFGCSGCTSDSVCLAVLLLCGRRVP</sequence>
<evidence type="ECO:0000313" key="2">
    <source>
        <dbReference type="Proteomes" id="UP000824469"/>
    </source>
</evidence>
<proteinExistence type="predicted"/>
<reference evidence="1 2" key="1">
    <citation type="journal article" date="2021" name="Nat. Plants">
        <title>The Taxus genome provides insights into paclitaxel biosynthesis.</title>
        <authorList>
            <person name="Xiong X."/>
            <person name="Gou J."/>
            <person name="Liao Q."/>
            <person name="Li Y."/>
            <person name="Zhou Q."/>
            <person name="Bi G."/>
            <person name="Li C."/>
            <person name="Du R."/>
            <person name="Wang X."/>
            <person name="Sun T."/>
            <person name="Guo L."/>
            <person name="Liang H."/>
            <person name="Lu P."/>
            <person name="Wu Y."/>
            <person name="Zhang Z."/>
            <person name="Ro D.K."/>
            <person name="Shang Y."/>
            <person name="Huang S."/>
            <person name="Yan J."/>
        </authorList>
    </citation>
    <scope>NUCLEOTIDE SEQUENCE [LARGE SCALE GENOMIC DNA]</scope>
    <source>
        <strain evidence="1">Ta-2019</strain>
    </source>
</reference>
<comment type="caution">
    <text evidence="1">The sequence shown here is derived from an EMBL/GenBank/DDBJ whole genome shotgun (WGS) entry which is preliminary data.</text>
</comment>
<evidence type="ECO:0000313" key="1">
    <source>
        <dbReference type="EMBL" id="KAH9290938.1"/>
    </source>
</evidence>
<gene>
    <name evidence="1" type="ORF">KI387_035055</name>
</gene>